<evidence type="ECO:0000259" key="4">
    <source>
        <dbReference type="PROSITE" id="PS51379"/>
    </source>
</evidence>
<dbReference type="PROSITE" id="PS00198">
    <property type="entry name" value="4FE4S_FER_1"/>
    <property type="match status" value="1"/>
</dbReference>
<dbReference type="PANTHER" id="PTHR43312:SF2">
    <property type="entry name" value="OXIDOREDUCTASE"/>
    <property type="match status" value="1"/>
</dbReference>
<feature type="domain" description="4Fe-4S ferredoxin-type" evidence="4">
    <location>
        <begin position="422"/>
        <end position="451"/>
    </location>
</feature>
<dbReference type="InterPro" id="IPR017896">
    <property type="entry name" value="4Fe4S_Fe-S-bd"/>
</dbReference>
<evidence type="ECO:0000256" key="1">
    <source>
        <dbReference type="ARBA" id="ARBA00022723"/>
    </source>
</evidence>
<dbReference type="Pfam" id="PF00248">
    <property type="entry name" value="Aldo_ket_red"/>
    <property type="match status" value="1"/>
</dbReference>
<accession>A0A212IVD9</accession>
<dbReference type="InterPro" id="IPR023210">
    <property type="entry name" value="NADP_OxRdtase_dom"/>
</dbReference>
<dbReference type="RefSeq" id="WP_296938110.1">
    <property type="nucleotide sequence ID" value="NZ_LT599032.1"/>
</dbReference>
<dbReference type="InterPro" id="IPR006311">
    <property type="entry name" value="TAT_signal"/>
</dbReference>
<keyword evidence="3" id="KW-0411">Iron-sulfur</keyword>
<evidence type="ECO:0000256" key="3">
    <source>
        <dbReference type="ARBA" id="ARBA00023014"/>
    </source>
</evidence>
<protein>
    <submittedName>
        <fullName evidence="5">Fe-S oxidoreductase</fullName>
    </submittedName>
</protein>
<dbReference type="InterPro" id="IPR017900">
    <property type="entry name" value="4Fe4S_Fe_S_CS"/>
</dbReference>
<name>A0A212IVD9_9BACT</name>
<dbReference type="Pfam" id="PF13187">
    <property type="entry name" value="Fer4_9"/>
    <property type="match status" value="1"/>
</dbReference>
<dbReference type="InterPro" id="IPR053135">
    <property type="entry name" value="AKR2_Oxidoreductase"/>
</dbReference>
<reference evidence="5" key="1">
    <citation type="submission" date="2016-04" db="EMBL/GenBank/DDBJ databases">
        <authorList>
            <person name="Evans L.H."/>
            <person name="Alamgir A."/>
            <person name="Owens N."/>
            <person name="Weber N.D."/>
            <person name="Virtaneva K."/>
            <person name="Barbian K."/>
            <person name="Babar A."/>
            <person name="Rosenke K."/>
        </authorList>
    </citation>
    <scope>NUCLEOTIDE SEQUENCE</scope>
    <source>
        <strain evidence="5">86-1</strain>
    </source>
</reference>
<proteinExistence type="predicted"/>
<gene>
    <name evidence="5" type="ORF">KL86DYS1_10262</name>
</gene>
<sequence length="468" mass="53382">MKNKDRKDINRRNFLKALGTASVTTTAAIYGCKPNNTITAEGGAIGEVPTDKMTYRINHNTGDKVSLLGYGCMRWPLRQKPDGNGEEIDQDAVNDLVDYAIAHGVNYFDVAPTYVRGWSEVATGIALKRHPRDKFFIATKLSTHREDPKLRTFAGSKALYEKSRENLQVEYIDYYLLHAIGLGGMKAVMERFYDNGMLDFLVKEKAVGRIRNLGWSFHGDIEAFDFLLSQQDEGKIHWDFVQIQLNYIDWLHASGWNTNAEYLLTELEKRNIPAVIMEPLLGGRLSRLSSEALKLLKEIRPEESAASWAFRYAGTPQNVLTVLSGMVYMEHLQENIRTYSPLDPITEKEYNSLDKVTEIMMNDEYVQCTECEYCMPCPYGVDIPGVFGHYNRIISAGKRLKSSKDESSKDARRAFLIGYDRNVPKLRQASHCIGCEICKPHCPQTIDIPNEMRRIDLYAEQLKQKIDF</sequence>
<dbReference type="AlphaFoldDB" id="A0A212IVD9"/>
<evidence type="ECO:0000256" key="2">
    <source>
        <dbReference type="ARBA" id="ARBA00023004"/>
    </source>
</evidence>
<keyword evidence="2" id="KW-0408">Iron</keyword>
<dbReference type="PROSITE" id="PS51379">
    <property type="entry name" value="4FE4S_FER_2"/>
    <property type="match status" value="1"/>
</dbReference>
<dbReference type="PANTHER" id="PTHR43312">
    <property type="entry name" value="D-THREO-ALDOSE 1-DEHYDROGENASE"/>
    <property type="match status" value="1"/>
</dbReference>
<dbReference type="InterPro" id="IPR036812">
    <property type="entry name" value="NAD(P)_OxRdtase_dom_sf"/>
</dbReference>
<dbReference type="PROSITE" id="PS51318">
    <property type="entry name" value="TAT"/>
    <property type="match status" value="1"/>
</dbReference>
<organism evidence="5">
    <name type="scientific">uncultured Dysgonomonas sp</name>
    <dbReference type="NCBI Taxonomy" id="206096"/>
    <lineage>
        <taxon>Bacteria</taxon>
        <taxon>Pseudomonadati</taxon>
        <taxon>Bacteroidota</taxon>
        <taxon>Bacteroidia</taxon>
        <taxon>Bacteroidales</taxon>
        <taxon>Dysgonomonadaceae</taxon>
        <taxon>Dysgonomonas</taxon>
        <taxon>environmental samples</taxon>
    </lineage>
</organism>
<evidence type="ECO:0000313" key="5">
    <source>
        <dbReference type="EMBL" id="SBV91154.1"/>
    </source>
</evidence>
<dbReference type="CDD" id="cd19096">
    <property type="entry name" value="AKR_Fe-S_oxidoreductase"/>
    <property type="match status" value="1"/>
</dbReference>
<dbReference type="GO" id="GO:0046872">
    <property type="term" value="F:metal ion binding"/>
    <property type="evidence" value="ECO:0007669"/>
    <property type="project" value="UniProtKB-KW"/>
</dbReference>
<dbReference type="EMBL" id="FLUM01000001">
    <property type="protein sequence ID" value="SBV91154.1"/>
    <property type="molecule type" value="Genomic_DNA"/>
</dbReference>
<keyword evidence="1" id="KW-0479">Metal-binding</keyword>
<dbReference type="PROSITE" id="PS51257">
    <property type="entry name" value="PROKAR_LIPOPROTEIN"/>
    <property type="match status" value="1"/>
</dbReference>
<dbReference type="SUPFAM" id="SSF46548">
    <property type="entry name" value="alpha-helical ferredoxin"/>
    <property type="match status" value="1"/>
</dbReference>
<dbReference type="GO" id="GO:0051536">
    <property type="term" value="F:iron-sulfur cluster binding"/>
    <property type="evidence" value="ECO:0007669"/>
    <property type="project" value="UniProtKB-KW"/>
</dbReference>
<dbReference type="Gene3D" id="3.20.20.100">
    <property type="entry name" value="NADP-dependent oxidoreductase domain"/>
    <property type="match status" value="1"/>
</dbReference>
<dbReference type="SUPFAM" id="SSF51430">
    <property type="entry name" value="NAD(P)-linked oxidoreductase"/>
    <property type="match status" value="1"/>
</dbReference>